<comment type="caution">
    <text evidence="5">The sequence shown here is derived from an EMBL/GenBank/DDBJ whole genome shotgun (WGS) entry which is preliminary data.</text>
</comment>
<dbReference type="GO" id="GO:0008170">
    <property type="term" value="F:N-methyltransferase activity"/>
    <property type="evidence" value="ECO:0007669"/>
    <property type="project" value="TreeGrafter"/>
</dbReference>
<dbReference type="SUPFAM" id="SSF53335">
    <property type="entry name" value="S-adenosyl-L-methionine-dependent methyltransferases"/>
    <property type="match status" value="1"/>
</dbReference>
<dbReference type="Gene3D" id="3.40.50.150">
    <property type="entry name" value="Vaccinia Virus protein VP39"/>
    <property type="match status" value="1"/>
</dbReference>
<gene>
    <name evidence="5" type="ORF">GBAR_LOCUS26425</name>
</gene>
<dbReference type="PROSITE" id="PS51681">
    <property type="entry name" value="SAM_MT_NNMT_PNMT_TEMT"/>
    <property type="match status" value="1"/>
</dbReference>
<keyword evidence="4" id="KW-0949">S-adenosyl-L-methionine</keyword>
<dbReference type="InterPro" id="IPR053384">
    <property type="entry name" value="SAM-dep_methyltransferase"/>
</dbReference>
<accession>A0AA35TG95</accession>
<comment type="similarity">
    <text evidence="1">Belongs to the class I-like SAM-binding methyltransferase superfamily. NNMT/PNMT/TEMT family.</text>
</comment>
<dbReference type="InterPro" id="IPR029063">
    <property type="entry name" value="SAM-dependent_MTases_sf"/>
</dbReference>
<keyword evidence="3" id="KW-0808">Transferase</keyword>
<dbReference type="Pfam" id="PF01234">
    <property type="entry name" value="NNMT_PNMT_TEMT"/>
    <property type="match status" value="1"/>
</dbReference>
<evidence type="ECO:0000313" key="5">
    <source>
        <dbReference type="EMBL" id="CAI8047760.1"/>
    </source>
</evidence>
<dbReference type="EMBL" id="CASHTH010003676">
    <property type="protein sequence ID" value="CAI8047760.1"/>
    <property type="molecule type" value="Genomic_DNA"/>
</dbReference>
<evidence type="ECO:0000256" key="1">
    <source>
        <dbReference type="ARBA" id="ARBA00007996"/>
    </source>
</evidence>
<dbReference type="PANTHER" id="PTHR10867:SF17">
    <property type="entry name" value="NICOTINAMIDE N-METHYLTRANSFERASE"/>
    <property type="match status" value="1"/>
</dbReference>
<evidence type="ECO:0000256" key="4">
    <source>
        <dbReference type="ARBA" id="ARBA00022691"/>
    </source>
</evidence>
<keyword evidence="2" id="KW-0489">Methyltransferase</keyword>
<reference evidence="5" key="1">
    <citation type="submission" date="2023-03" db="EMBL/GenBank/DDBJ databases">
        <authorList>
            <person name="Steffen K."/>
            <person name="Cardenas P."/>
        </authorList>
    </citation>
    <scope>NUCLEOTIDE SEQUENCE</scope>
</reference>
<protein>
    <submittedName>
        <fullName evidence="5">Indolethylamine N-methyltransferase</fullName>
    </submittedName>
</protein>
<evidence type="ECO:0000256" key="2">
    <source>
        <dbReference type="ARBA" id="ARBA00022603"/>
    </source>
</evidence>
<dbReference type="InterPro" id="IPR000940">
    <property type="entry name" value="NNMT_TEMT_trans"/>
</dbReference>
<name>A0AA35TG95_GEOBA</name>
<dbReference type="AlphaFoldDB" id="A0AA35TG95"/>
<proteinExistence type="inferred from homology"/>
<dbReference type="PANTHER" id="PTHR10867">
    <property type="entry name" value="NNMT/PNMT/TEMT FAMILY MEMBER"/>
    <property type="match status" value="1"/>
</dbReference>
<organism evidence="5 6">
    <name type="scientific">Geodia barretti</name>
    <name type="common">Barrett's horny sponge</name>
    <dbReference type="NCBI Taxonomy" id="519541"/>
    <lineage>
        <taxon>Eukaryota</taxon>
        <taxon>Metazoa</taxon>
        <taxon>Porifera</taxon>
        <taxon>Demospongiae</taxon>
        <taxon>Heteroscleromorpha</taxon>
        <taxon>Tetractinellida</taxon>
        <taxon>Astrophorina</taxon>
        <taxon>Geodiidae</taxon>
        <taxon>Geodia</taxon>
    </lineage>
</organism>
<evidence type="ECO:0000313" key="6">
    <source>
        <dbReference type="Proteomes" id="UP001174909"/>
    </source>
</evidence>
<evidence type="ECO:0000256" key="3">
    <source>
        <dbReference type="ARBA" id="ARBA00022679"/>
    </source>
</evidence>
<dbReference type="CDD" id="cd02440">
    <property type="entry name" value="AdoMet_MTases"/>
    <property type="match status" value="1"/>
</dbReference>
<dbReference type="NCBIfam" id="NF041360">
    <property type="entry name" value="GntF_guanitoxin"/>
    <property type="match status" value="1"/>
</dbReference>
<sequence length="268" mass="30432">MAATGCDCRFKDPLGARLSPEQYQELFKPSEYLKFIEAGFSSQNAFPRHTLQCYHEFFKSVPNGVKVLDFGTGPVMLSTISAATKASEIVLADYSEANLAYLRQWLQNDPQAYDWSPYFRYVVQELEGVGDREMDEREKQVRQLVKDVVHCDITQDPPIDKGYDQLYDVVVCSLVLEGASDSREEYRANAARLAKLVKPGGALFCYGIENKNGYYVFGNQRLPNIHLCHECWLGAFSNAGFCDPKIRIAPTCDPNRQYRFISCTRKTV</sequence>
<dbReference type="Proteomes" id="UP001174909">
    <property type="component" value="Unassembled WGS sequence"/>
</dbReference>
<dbReference type="GO" id="GO:0032259">
    <property type="term" value="P:methylation"/>
    <property type="evidence" value="ECO:0007669"/>
    <property type="project" value="UniProtKB-KW"/>
</dbReference>
<keyword evidence="6" id="KW-1185">Reference proteome</keyword>
<dbReference type="GO" id="GO:0005829">
    <property type="term" value="C:cytosol"/>
    <property type="evidence" value="ECO:0007669"/>
    <property type="project" value="TreeGrafter"/>
</dbReference>